<reference evidence="5 7" key="1">
    <citation type="submission" date="2019-07" db="EMBL/GenBank/DDBJ databases">
        <title>Whole genome shotgun sequence of Staphylococcus kloosii NBRC 109624.</title>
        <authorList>
            <person name="Hosoyama A."/>
            <person name="Uohara A."/>
            <person name="Ohji S."/>
            <person name="Ichikawa N."/>
        </authorList>
    </citation>
    <scope>NUCLEOTIDE SEQUENCE [LARGE SCALE GENOMIC DNA]</scope>
    <source>
        <strain evidence="5 7">NBRC 109624</strain>
    </source>
</reference>
<reference evidence="6" key="2">
    <citation type="journal article" date="2021" name="PeerJ">
        <title>Extensive microbial diversity within the chicken gut microbiome revealed by metagenomics and culture.</title>
        <authorList>
            <person name="Gilroy R."/>
            <person name="Ravi A."/>
            <person name="Getino M."/>
            <person name="Pursley I."/>
            <person name="Horton D.L."/>
            <person name="Alikhan N.F."/>
            <person name="Baker D."/>
            <person name="Gharbi K."/>
            <person name="Hall N."/>
            <person name="Watson M."/>
            <person name="Adriaenssens E.M."/>
            <person name="Foster-Nyarko E."/>
            <person name="Jarju S."/>
            <person name="Secka A."/>
            <person name="Antonio M."/>
            <person name="Oren A."/>
            <person name="Chaudhuri R.R."/>
            <person name="La Ragione R."/>
            <person name="Hildebrand F."/>
            <person name="Pallen M.J."/>
        </authorList>
    </citation>
    <scope>NUCLEOTIDE SEQUENCE</scope>
    <source>
        <strain evidence="6">CHK149-3286</strain>
    </source>
</reference>
<dbReference type="GO" id="GO:0003700">
    <property type="term" value="F:DNA-binding transcription factor activity"/>
    <property type="evidence" value="ECO:0007669"/>
    <property type="project" value="InterPro"/>
</dbReference>
<dbReference type="EMBL" id="DYVT01000055">
    <property type="protein sequence ID" value="HJF67713.1"/>
    <property type="molecule type" value="Genomic_DNA"/>
</dbReference>
<sequence length="138" mass="16303">MKQDQQIAQWLELTQYVHYIETMMEKSLRQQYNLSLKEFYVLYEINNAQGNKYKINDLIKVVDLSQSAMSRLINRLESFSPSYVTRNECLEDHRAMYIYLTEAGSEIINDASNTYANLLEKVDFNHMRQLTQDSKSEA</sequence>
<dbReference type="SUPFAM" id="SSF46785">
    <property type="entry name" value="Winged helix' DNA-binding domain"/>
    <property type="match status" value="1"/>
</dbReference>
<keyword evidence="2 6" id="KW-0238">DNA-binding</keyword>
<proteinExistence type="predicted"/>
<dbReference type="InterPro" id="IPR039422">
    <property type="entry name" value="MarR/SlyA-like"/>
</dbReference>
<dbReference type="SMART" id="SM00347">
    <property type="entry name" value="HTH_MARR"/>
    <property type="match status" value="1"/>
</dbReference>
<dbReference type="Pfam" id="PF22381">
    <property type="entry name" value="Staph_reg_Sar_Rot"/>
    <property type="match status" value="1"/>
</dbReference>
<dbReference type="GO" id="GO:0006950">
    <property type="term" value="P:response to stress"/>
    <property type="evidence" value="ECO:0007669"/>
    <property type="project" value="TreeGrafter"/>
</dbReference>
<comment type="caution">
    <text evidence="6">The sequence shown here is derived from an EMBL/GenBank/DDBJ whole genome shotgun (WGS) entry which is preliminary data.</text>
</comment>
<dbReference type="InterPro" id="IPR036390">
    <property type="entry name" value="WH_DNA-bd_sf"/>
</dbReference>
<dbReference type="GO" id="GO:0003677">
    <property type="term" value="F:DNA binding"/>
    <property type="evidence" value="ECO:0007669"/>
    <property type="project" value="UniProtKB-KW"/>
</dbReference>
<evidence type="ECO:0000313" key="6">
    <source>
        <dbReference type="EMBL" id="HJF67713.1"/>
    </source>
</evidence>
<protein>
    <submittedName>
        <fullName evidence="5">Transcriptional regulator</fullName>
    </submittedName>
    <submittedName>
        <fullName evidence="6">Winged helix DNA-binding protein</fullName>
    </submittedName>
</protein>
<feature type="domain" description="HTH marR-type" evidence="4">
    <location>
        <begin position="1"/>
        <end position="138"/>
    </location>
</feature>
<evidence type="ECO:0000256" key="3">
    <source>
        <dbReference type="ARBA" id="ARBA00023163"/>
    </source>
</evidence>
<dbReference type="KEGG" id="skl:C7J89_03340"/>
<evidence type="ECO:0000313" key="7">
    <source>
        <dbReference type="Proteomes" id="UP000321040"/>
    </source>
</evidence>
<evidence type="ECO:0000256" key="2">
    <source>
        <dbReference type="ARBA" id="ARBA00023125"/>
    </source>
</evidence>
<evidence type="ECO:0000313" key="5">
    <source>
        <dbReference type="EMBL" id="GEP81796.1"/>
    </source>
</evidence>
<dbReference type="EMBL" id="BKAQ01000007">
    <property type="protein sequence ID" value="GEP81796.1"/>
    <property type="molecule type" value="Genomic_DNA"/>
</dbReference>
<dbReference type="Gene3D" id="1.10.10.10">
    <property type="entry name" value="Winged helix-like DNA-binding domain superfamily/Winged helix DNA-binding domain"/>
    <property type="match status" value="1"/>
</dbReference>
<dbReference type="Proteomes" id="UP000706163">
    <property type="component" value="Unassembled WGS sequence"/>
</dbReference>
<dbReference type="AlphaFoldDB" id="A0A921H0J4"/>
<keyword evidence="3" id="KW-0804">Transcription</keyword>
<dbReference type="Proteomes" id="UP000321040">
    <property type="component" value="Unassembled WGS sequence"/>
</dbReference>
<keyword evidence="1" id="KW-0805">Transcription regulation</keyword>
<evidence type="ECO:0000259" key="4">
    <source>
        <dbReference type="PROSITE" id="PS50995"/>
    </source>
</evidence>
<organism evidence="6 8">
    <name type="scientific">Staphylococcus kloosii</name>
    <dbReference type="NCBI Taxonomy" id="29384"/>
    <lineage>
        <taxon>Bacteria</taxon>
        <taxon>Bacillati</taxon>
        <taxon>Bacillota</taxon>
        <taxon>Bacilli</taxon>
        <taxon>Bacillales</taxon>
        <taxon>Staphylococcaceae</taxon>
        <taxon>Staphylococcus</taxon>
    </lineage>
</organism>
<dbReference type="InterPro" id="IPR000835">
    <property type="entry name" value="HTH_MarR-typ"/>
</dbReference>
<dbReference type="RefSeq" id="WP_103295564.1">
    <property type="nucleotide sequence ID" value="NZ_BKAQ01000007.1"/>
</dbReference>
<gene>
    <name evidence="6" type="ORF">K8V85_05310</name>
    <name evidence="5" type="ORF">SKL01_09740</name>
</gene>
<reference evidence="6" key="3">
    <citation type="submission" date="2021-09" db="EMBL/GenBank/DDBJ databases">
        <authorList>
            <person name="Gilroy R."/>
        </authorList>
    </citation>
    <scope>NUCLEOTIDE SEQUENCE</scope>
    <source>
        <strain evidence="6">CHK149-3286</strain>
    </source>
</reference>
<dbReference type="PANTHER" id="PTHR33164:SF43">
    <property type="entry name" value="HTH-TYPE TRANSCRIPTIONAL REPRESSOR YETL"/>
    <property type="match status" value="1"/>
</dbReference>
<dbReference type="InterPro" id="IPR036388">
    <property type="entry name" value="WH-like_DNA-bd_sf"/>
</dbReference>
<dbReference type="OrthoDB" id="5195026at2"/>
<dbReference type="GeneID" id="69904361"/>
<dbReference type="InterPro" id="IPR055166">
    <property type="entry name" value="Transc_reg_Sar_Rot_HTH"/>
</dbReference>
<dbReference type="PROSITE" id="PS50995">
    <property type="entry name" value="HTH_MARR_2"/>
    <property type="match status" value="1"/>
</dbReference>
<keyword evidence="7" id="KW-1185">Reference proteome</keyword>
<evidence type="ECO:0000313" key="8">
    <source>
        <dbReference type="Proteomes" id="UP000706163"/>
    </source>
</evidence>
<name>A0A921H0J4_9STAP</name>
<accession>A0A921H0J4</accession>
<evidence type="ECO:0000256" key="1">
    <source>
        <dbReference type="ARBA" id="ARBA00023015"/>
    </source>
</evidence>
<dbReference type="PANTHER" id="PTHR33164">
    <property type="entry name" value="TRANSCRIPTIONAL REGULATOR, MARR FAMILY"/>
    <property type="match status" value="1"/>
</dbReference>